<evidence type="ECO:0000313" key="1">
    <source>
        <dbReference type="EMBL" id="KAK2171360.1"/>
    </source>
</evidence>
<dbReference type="PANTHER" id="PTHR28617">
    <property type="entry name" value="CILIA- AND FLAGELLA-ASSOCIATED PROTEIN 77"/>
    <property type="match status" value="1"/>
</dbReference>
<proteinExistence type="predicted"/>
<dbReference type="Pfam" id="PF14825">
    <property type="entry name" value="CFAP77"/>
    <property type="match status" value="1"/>
</dbReference>
<sequence>MTDMLRDPFVYTATGVLGDRRDTMLQNELILRNELARPVNRGYVCYPGYSFTYGVPNIRKDGGVAEAIGSWRVGKKSAGHKKTLIPPRDFLSLNKAAVMGGLITTEEHHQFRATHDWRQPKIDESACKGAPLIFPDGMTFGKPTRPSTPINELIEHRYQDRWIKKHSKLGSSRIFLRNTQELHKAKIQSKETRASQLRVYQIPVPDPPLWQLPKFSQTARPHLETFRSGKAKLAAFDSNDFDRTSRRGVKHTGVYEQAKS</sequence>
<organism evidence="1 2">
    <name type="scientific">Ridgeia piscesae</name>
    <name type="common">Tubeworm</name>
    <dbReference type="NCBI Taxonomy" id="27915"/>
    <lineage>
        <taxon>Eukaryota</taxon>
        <taxon>Metazoa</taxon>
        <taxon>Spiralia</taxon>
        <taxon>Lophotrochozoa</taxon>
        <taxon>Annelida</taxon>
        <taxon>Polychaeta</taxon>
        <taxon>Sedentaria</taxon>
        <taxon>Canalipalpata</taxon>
        <taxon>Sabellida</taxon>
        <taxon>Siboglinidae</taxon>
        <taxon>Ridgeia</taxon>
    </lineage>
</organism>
<comment type="caution">
    <text evidence="1">The sequence shown here is derived from an EMBL/GenBank/DDBJ whole genome shotgun (WGS) entry which is preliminary data.</text>
</comment>
<dbReference type="EMBL" id="JAODUO010001074">
    <property type="protein sequence ID" value="KAK2171360.1"/>
    <property type="molecule type" value="Genomic_DNA"/>
</dbReference>
<keyword evidence="2" id="KW-1185">Reference proteome</keyword>
<dbReference type="PANTHER" id="PTHR28617:SF1">
    <property type="entry name" value="CILIA- AND FLAGELLA-ASSOCIATED PROTEIN 77"/>
    <property type="match status" value="1"/>
</dbReference>
<gene>
    <name evidence="1" type="ORF">NP493_1076g00035</name>
</gene>
<name>A0AAD9KIG6_RIDPI</name>
<reference evidence="1" key="1">
    <citation type="journal article" date="2023" name="Mol. Biol. Evol.">
        <title>Third-Generation Sequencing Reveals the Adaptive Role of the Epigenome in Three Deep-Sea Polychaetes.</title>
        <authorList>
            <person name="Perez M."/>
            <person name="Aroh O."/>
            <person name="Sun Y."/>
            <person name="Lan Y."/>
            <person name="Juniper S.K."/>
            <person name="Young C.R."/>
            <person name="Angers B."/>
            <person name="Qian P.Y."/>
        </authorList>
    </citation>
    <scope>NUCLEOTIDE SEQUENCE</scope>
    <source>
        <strain evidence="1">R07B-5</strain>
    </source>
</reference>
<dbReference type="InterPro" id="IPR029147">
    <property type="entry name" value="CFAP77"/>
</dbReference>
<dbReference type="Proteomes" id="UP001209878">
    <property type="component" value="Unassembled WGS sequence"/>
</dbReference>
<evidence type="ECO:0008006" key="3">
    <source>
        <dbReference type="Google" id="ProtNLM"/>
    </source>
</evidence>
<protein>
    <recommendedName>
        <fullName evidence="3">Cilia- and flagella-associated protein 77</fullName>
    </recommendedName>
</protein>
<accession>A0AAD9KIG6</accession>
<dbReference type="AlphaFoldDB" id="A0AAD9KIG6"/>
<evidence type="ECO:0000313" key="2">
    <source>
        <dbReference type="Proteomes" id="UP001209878"/>
    </source>
</evidence>